<feature type="signal peptide" evidence="2">
    <location>
        <begin position="1"/>
        <end position="21"/>
    </location>
</feature>
<feature type="region of interest" description="Disordered" evidence="1">
    <location>
        <begin position="134"/>
        <end position="245"/>
    </location>
</feature>
<organism evidence="3 4">
    <name type="scientific">Basidiobolus ranarum</name>
    <dbReference type="NCBI Taxonomy" id="34480"/>
    <lineage>
        <taxon>Eukaryota</taxon>
        <taxon>Fungi</taxon>
        <taxon>Fungi incertae sedis</taxon>
        <taxon>Zoopagomycota</taxon>
        <taxon>Entomophthoromycotina</taxon>
        <taxon>Basidiobolomycetes</taxon>
        <taxon>Basidiobolales</taxon>
        <taxon>Basidiobolaceae</taxon>
        <taxon>Basidiobolus</taxon>
    </lineage>
</organism>
<protein>
    <submittedName>
        <fullName evidence="3">Uncharacterized protein</fullName>
    </submittedName>
</protein>
<evidence type="ECO:0000313" key="4">
    <source>
        <dbReference type="Proteomes" id="UP001479436"/>
    </source>
</evidence>
<keyword evidence="2" id="KW-0732">Signal</keyword>
<dbReference type="Proteomes" id="UP001479436">
    <property type="component" value="Unassembled WGS sequence"/>
</dbReference>
<proteinExistence type="predicted"/>
<feature type="compositionally biased region" description="Basic and acidic residues" evidence="1">
    <location>
        <begin position="134"/>
        <end position="231"/>
    </location>
</feature>
<gene>
    <name evidence="3" type="ORF">K7432_004823</name>
</gene>
<comment type="caution">
    <text evidence="3">The sequence shown here is derived from an EMBL/GenBank/DDBJ whole genome shotgun (WGS) entry which is preliminary data.</text>
</comment>
<evidence type="ECO:0000256" key="1">
    <source>
        <dbReference type="SAM" id="MobiDB-lite"/>
    </source>
</evidence>
<evidence type="ECO:0000313" key="3">
    <source>
        <dbReference type="EMBL" id="KAK9719420.1"/>
    </source>
</evidence>
<sequence length="245" mass="28193">MRLSIVLTSGLALGLYGGASAIPSLNSRSDAIIQLLTRYRSGNADRSYFNRLSRNFDWRDYDRPLPFDPFSTTLLGSRDYENTLSDRIADLKAETLSKLILLQLEKSVHESKTQARKKHVKYLKNLLLKISEPRREERKYRSEKGSDRYKDNDKSKSKDKSKSNDKSKSKDKSKGKDNYKSKDKSKGKDNYKSMDKPKGKDKNKDTYSDKNANKKENKSQSDDKKPEKQDDFLDAALDSVESYFS</sequence>
<dbReference type="EMBL" id="JASJQH010007050">
    <property type="protein sequence ID" value="KAK9719420.1"/>
    <property type="molecule type" value="Genomic_DNA"/>
</dbReference>
<accession>A0ABR2W409</accession>
<evidence type="ECO:0000256" key="2">
    <source>
        <dbReference type="SAM" id="SignalP"/>
    </source>
</evidence>
<reference evidence="3 4" key="1">
    <citation type="submission" date="2023-04" db="EMBL/GenBank/DDBJ databases">
        <title>Genome of Basidiobolus ranarum AG-B5.</title>
        <authorList>
            <person name="Stajich J.E."/>
            <person name="Carter-House D."/>
            <person name="Gryganskyi A."/>
        </authorList>
    </citation>
    <scope>NUCLEOTIDE SEQUENCE [LARGE SCALE GENOMIC DNA]</scope>
    <source>
        <strain evidence="3 4">AG-B5</strain>
    </source>
</reference>
<feature type="chain" id="PRO_5046381486" evidence="2">
    <location>
        <begin position="22"/>
        <end position="245"/>
    </location>
</feature>
<name>A0ABR2W409_9FUNG</name>
<keyword evidence="4" id="KW-1185">Reference proteome</keyword>